<proteinExistence type="predicted"/>
<dbReference type="AlphaFoldDB" id="A0A6A6WA30"/>
<dbReference type="InterPro" id="IPR029063">
    <property type="entry name" value="SAM-dependent_MTases_sf"/>
</dbReference>
<evidence type="ECO:0000313" key="2">
    <source>
        <dbReference type="EMBL" id="KAF2759533.1"/>
    </source>
</evidence>
<dbReference type="GO" id="GO:0032259">
    <property type="term" value="P:methylation"/>
    <property type="evidence" value="ECO:0007669"/>
    <property type="project" value="UniProtKB-KW"/>
</dbReference>
<evidence type="ECO:0000259" key="1">
    <source>
        <dbReference type="Pfam" id="PF13649"/>
    </source>
</evidence>
<sequence length="254" mass="28222">MKTTAKAALRLIQELETLKPLSIANGIVLDNGCGTGATAMAVRYQSADIPILATDISPGMLDILDKREIPGIRTRVADALDLSVLEEDGVDNHFSHVLSTFMIQFTPDATKAVAEMYRVLQPGGAFGLATWIEVEIVTKINEAGKALEPQWKAPNMFASNWPTTVSEVQVKMEELGFVDIHTNVTRADLDSPLELLLDYTYNGNHPSAVEQIRYWEEQGRLKDFKAVYERSLGNLYAKGHRLSLRYMLTTARKP</sequence>
<protein>
    <submittedName>
        <fullName evidence="2">S-adenosyl-L-methionine-dependent methyltransferase</fullName>
    </submittedName>
</protein>
<dbReference type="GeneID" id="54489135"/>
<dbReference type="PANTHER" id="PTHR43591">
    <property type="entry name" value="METHYLTRANSFERASE"/>
    <property type="match status" value="1"/>
</dbReference>
<reference evidence="2" key="1">
    <citation type="journal article" date="2020" name="Stud. Mycol.">
        <title>101 Dothideomycetes genomes: a test case for predicting lifestyles and emergence of pathogens.</title>
        <authorList>
            <person name="Haridas S."/>
            <person name="Albert R."/>
            <person name="Binder M."/>
            <person name="Bloem J."/>
            <person name="Labutti K."/>
            <person name="Salamov A."/>
            <person name="Andreopoulos B."/>
            <person name="Baker S."/>
            <person name="Barry K."/>
            <person name="Bills G."/>
            <person name="Bluhm B."/>
            <person name="Cannon C."/>
            <person name="Castanera R."/>
            <person name="Culley D."/>
            <person name="Daum C."/>
            <person name="Ezra D."/>
            <person name="Gonzalez J."/>
            <person name="Henrissat B."/>
            <person name="Kuo A."/>
            <person name="Liang C."/>
            <person name="Lipzen A."/>
            <person name="Lutzoni F."/>
            <person name="Magnuson J."/>
            <person name="Mondo S."/>
            <person name="Nolan M."/>
            <person name="Ohm R."/>
            <person name="Pangilinan J."/>
            <person name="Park H.-J."/>
            <person name="Ramirez L."/>
            <person name="Alfaro M."/>
            <person name="Sun H."/>
            <person name="Tritt A."/>
            <person name="Yoshinaga Y."/>
            <person name="Zwiers L.-H."/>
            <person name="Turgeon B."/>
            <person name="Goodwin S."/>
            <person name="Spatafora J."/>
            <person name="Crous P."/>
            <person name="Grigoriev I."/>
        </authorList>
    </citation>
    <scope>NUCLEOTIDE SEQUENCE</scope>
    <source>
        <strain evidence="2">CBS 121739</strain>
    </source>
</reference>
<dbReference type="InterPro" id="IPR041698">
    <property type="entry name" value="Methyltransf_25"/>
</dbReference>
<dbReference type="OrthoDB" id="3943599at2759"/>
<dbReference type="RefSeq" id="XP_033601984.1">
    <property type="nucleotide sequence ID" value="XM_033748081.1"/>
</dbReference>
<dbReference type="GO" id="GO:0008168">
    <property type="term" value="F:methyltransferase activity"/>
    <property type="evidence" value="ECO:0007669"/>
    <property type="project" value="UniProtKB-KW"/>
</dbReference>
<keyword evidence="2" id="KW-0808">Transferase</keyword>
<organism evidence="2 3">
    <name type="scientific">Pseudovirgaria hyperparasitica</name>
    <dbReference type="NCBI Taxonomy" id="470096"/>
    <lineage>
        <taxon>Eukaryota</taxon>
        <taxon>Fungi</taxon>
        <taxon>Dikarya</taxon>
        <taxon>Ascomycota</taxon>
        <taxon>Pezizomycotina</taxon>
        <taxon>Dothideomycetes</taxon>
        <taxon>Dothideomycetes incertae sedis</taxon>
        <taxon>Acrospermales</taxon>
        <taxon>Acrospermaceae</taxon>
        <taxon>Pseudovirgaria</taxon>
    </lineage>
</organism>
<name>A0A6A6WA30_9PEZI</name>
<keyword evidence="3" id="KW-1185">Reference proteome</keyword>
<keyword evidence="2" id="KW-0489">Methyltransferase</keyword>
<accession>A0A6A6WA30</accession>
<dbReference type="Pfam" id="PF13649">
    <property type="entry name" value="Methyltransf_25"/>
    <property type="match status" value="1"/>
</dbReference>
<dbReference type="EMBL" id="ML996569">
    <property type="protein sequence ID" value="KAF2759533.1"/>
    <property type="molecule type" value="Genomic_DNA"/>
</dbReference>
<dbReference type="Proteomes" id="UP000799437">
    <property type="component" value="Unassembled WGS sequence"/>
</dbReference>
<feature type="domain" description="Methyltransferase" evidence="1">
    <location>
        <begin position="28"/>
        <end position="124"/>
    </location>
</feature>
<gene>
    <name evidence="2" type="ORF">EJ05DRAFT_509277</name>
</gene>
<dbReference type="Gene3D" id="3.40.50.150">
    <property type="entry name" value="Vaccinia Virus protein VP39"/>
    <property type="match status" value="1"/>
</dbReference>
<dbReference type="PANTHER" id="PTHR43591:SF24">
    <property type="entry name" value="2-METHOXY-6-POLYPRENYL-1,4-BENZOQUINOL METHYLASE, MITOCHONDRIAL"/>
    <property type="match status" value="1"/>
</dbReference>
<evidence type="ECO:0000313" key="3">
    <source>
        <dbReference type="Proteomes" id="UP000799437"/>
    </source>
</evidence>
<dbReference type="CDD" id="cd02440">
    <property type="entry name" value="AdoMet_MTases"/>
    <property type="match status" value="1"/>
</dbReference>
<dbReference type="SUPFAM" id="SSF53335">
    <property type="entry name" value="S-adenosyl-L-methionine-dependent methyltransferases"/>
    <property type="match status" value="1"/>
</dbReference>